<organism evidence="5 6">
    <name type="scientific">Pandoraea commovens</name>
    <dbReference type="NCBI Taxonomy" id="2508289"/>
    <lineage>
        <taxon>Bacteria</taxon>
        <taxon>Pseudomonadati</taxon>
        <taxon>Pseudomonadota</taxon>
        <taxon>Betaproteobacteria</taxon>
        <taxon>Burkholderiales</taxon>
        <taxon>Burkholderiaceae</taxon>
        <taxon>Pandoraea</taxon>
    </lineage>
</organism>
<keyword evidence="2" id="KW-0238">DNA-binding</keyword>
<dbReference type="PROSITE" id="PS50949">
    <property type="entry name" value="HTH_GNTR"/>
    <property type="match status" value="1"/>
</dbReference>
<dbReference type="EMBL" id="CABPSA010000009">
    <property type="protein sequence ID" value="VVE46941.1"/>
    <property type="molecule type" value="Genomic_DNA"/>
</dbReference>
<sequence>MRQLTQPEAGTGTAVERTYEALREQIGRGELKPGEALRQDHLAAALGVSHVPVREALTMLASDGLATSRTNRGTVVTALSEDDALELADFRALLEGRLMALAMPNLSRADLTRARAALDALEAATELTDIVTRNAAFHGMLYAKAERPYFQRAVATARLNLGRYLFLTWQKQDNAARSHDEHRELLRLCEAGDDAGAVALVQAHNRATGEQIARIIREGWGG</sequence>
<keyword evidence="1" id="KW-0805">Transcription regulation</keyword>
<name>A0A5E4YDN2_9BURK</name>
<evidence type="ECO:0000256" key="1">
    <source>
        <dbReference type="ARBA" id="ARBA00023015"/>
    </source>
</evidence>
<proteinExistence type="predicted"/>
<dbReference type="InterPro" id="IPR036390">
    <property type="entry name" value="WH_DNA-bd_sf"/>
</dbReference>
<dbReference type="SMART" id="SM00895">
    <property type="entry name" value="FCD"/>
    <property type="match status" value="1"/>
</dbReference>
<dbReference type="Gene3D" id="1.10.10.10">
    <property type="entry name" value="Winged helix-like DNA-binding domain superfamily/Winged helix DNA-binding domain"/>
    <property type="match status" value="1"/>
</dbReference>
<keyword evidence="3" id="KW-0804">Transcription</keyword>
<dbReference type="InterPro" id="IPR000524">
    <property type="entry name" value="Tscrpt_reg_HTH_GntR"/>
</dbReference>
<dbReference type="SMART" id="SM00345">
    <property type="entry name" value="HTH_GNTR"/>
    <property type="match status" value="1"/>
</dbReference>
<evidence type="ECO:0000313" key="6">
    <source>
        <dbReference type="Proteomes" id="UP000343335"/>
    </source>
</evidence>
<dbReference type="Proteomes" id="UP000343335">
    <property type="component" value="Unassembled WGS sequence"/>
</dbReference>
<dbReference type="OrthoDB" id="9799812at2"/>
<dbReference type="SUPFAM" id="SSF48008">
    <property type="entry name" value="GntR ligand-binding domain-like"/>
    <property type="match status" value="1"/>
</dbReference>
<dbReference type="Pfam" id="PF00392">
    <property type="entry name" value="GntR"/>
    <property type="match status" value="1"/>
</dbReference>
<dbReference type="PANTHER" id="PTHR43537">
    <property type="entry name" value="TRANSCRIPTIONAL REGULATOR, GNTR FAMILY"/>
    <property type="match status" value="1"/>
</dbReference>
<dbReference type="CDD" id="cd07377">
    <property type="entry name" value="WHTH_GntR"/>
    <property type="match status" value="1"/>
</dbReference>
<feature type="domain" description="HTH gntR-type" evidence="4">
    <location>
        <begin position="12"/>
        <end position="79"/>
    </location>
</feature>
<evidence type="ECO:0000256" key="2">
    <source>
        <dbReference type="ARBA" id="ARBA00023125"/>
    </source>
</evidence>
<dbReference type="Gene3D" id="1.20.120.530">
    <property type="entry name" value="GntR ligand-binding domain-like"/>
    <property type="match status" value="1"/>
</dbReference>
<dbReference type="InterPro" id="IPR036388">
    <property type="entry name" value="WH-like_DNA-bd_sf"/>
</dbReference>
<evidence type="ECO:0000256" key="3">
    <source>
        <dbReference type="ARBA" id="ARBA00023163"/>
    </source>
</evidence>
<reference evidence="5 6" key="1">
    <citation type="submission" date="2019-08" db="EMBL/GenBank/DDBJ databases">
        <authorList>
            <person name="Peeters C."/>
        </authorList>
    </citation>
    <scope>NUCLEOTIDE SEQUENCE [LARGE SCALE GENOMIC DNA]</scope>
    <source>
        <strain evidence="5 6">LMG 31010</strain>
    </source>
</reference>
<gene>
    <name evidence="5" type="primary">mcbR_2</name>
    <name evidence="5" type="ORF">PCO31010_04470</name>
</gene>
<dbReference type="InterPro" id="IPR011711">
    <property type="entry name" value="GntR_C"/>
</dbReference>
<evidence type="ECO:0000313" key="5">
    <source>
        <dbReference type="EMBL" id="VVE46941.1"/>
    </source>
</evidence>
<dbReference type="SUPFAM" id="SSF46785">
    <property type="entry name" value="Winged helix' DNA-binding domain"/>
    <property type="match status" value="1"/>
</dbReference>
<dbReference type="RefSeq" id="WP_150666170.1">
    <property type="nucleotide sequence ID" value="NZ_CABPSA010000009.1"/>
</dbReference>
<dbReference type="GO" id="GO:0003700">
    <property type="term" value="F:DNA-binding transcription factor activity"/>
    <property type="evidence" value="ECO:0007669"/>
    <property type="project" value="InterPro"/>
</dbReference>
<dbReference type="PANTHER" id="PTHR43537:SF41">
    <property type="entry name" value="TRANSCRIPTIONAL REGULATORY PROTEIN"/>
    <property type="match status" value="1"/>
</dbReference>
<accession>A0A5E4YDN2</accession>
<protein>
    <submittedName>
        <fullName evidence="5">HTH-type transcriptional regulator McbR</fullName>
    </submittedName>
</protein>
<evidence type="ECO:0000259" key="4">
    <source>
        <dbReference type="PROSITE" id="PS50949"/>
    </source>
</evidence>
<dbReference type="Pfam" id="PF07729">
    <property type="entry name" value="FCD"/>
    <property type="match status" value="1"/>
</dbReference>
<dbReference type="AlphaFoldDB" id="A0A5E4YDN2"/>
<dbReference type="InterPro" id="IPR008920">
    <property type="entry name" value="TF_FadR/GntR_C"/>
</dbReference>
<dbReference type="GO" id="GO:0003677">
    <property type="term" value="F:DNA binding"/>
    <property type="evidence" value="ECO:0007669"/>
    <property type="project" value="UniProtKB-KW"/>
</dbReference>